<dbReference type="PANTHER" id="PTHR36842">
    <property type="entry name" value="PROTEIN TOLB HOMOLOG"/>
    <property type="match status" value="1"/>
</dbReference>
<organism evidence="2 3">
    <name type="scientific">Flagellimonas halotolerans</name>
    <dbReference type="NCBI Taxonomy" id="3112164"/>
    <lineage>
        <taxon>Bacteria</taxon>
        <taxon>Pseudomonadati</taxon>
        <taxon>Bacteroidota</taxon>
        <taxon>Flavobacteriia</taxon>
        <taxon>Flavobacteriales</taxon>
        <taxon>Flavobacteriaceae</taxon>
        <taxon>Flagellimonas</taxon>
    </lineage>
</organism>
<dbReference type="InterPro" id="IPR011042">
    <property type="entry name" value="6-blade_b-propeller_TolB-like"/>
</dbReference>
<protein>
    <recommendedName>
        <fullName evidence="4">WD40-like Beta Propeller Repeat</fullName>
    </recommendedName>
</protein>
<evidence type="ECO:0008006" key="4">
    <source>
        <dbReference type="Google" id="ProtNLM"/>
    </source>
</evidence>
<dbReference type="InterPro" id="IPR011659">
    <property type="entry name" value="WD40"/>
</dbReference>
<name>A0ABU6ITK4_9FLAO</name>
<evidence type="ECO:0000313" key="3">
    <source>
        <dbReference type="Proteomes" id="UP001355298"/>
    </source>
</evidence>
<dbReference type="Pfam" id="PF07676">
    <property type="entry name" value="PD40"/>
    <property type="match status" value="3"/>
</dbReference>
<gene>
    <name evidence="2" type="ORF">VOP03_13070</name>
</gene>
<keyword evidence="3" id="KW-1185">Reference proteome</keyword>
<dbReference type="EMBL" id="JAYMGW010000012">
    <property type="protein sequence ID" value="MEC4266283.1"/>
    <property type="molecule type" value="Genomic_DNA"/>
</dbReference>
<comment type="caution">
    <text evidence="2">The sequence shown here is derived from an EMBL/GenBank/DDBJ whole genome shotgun (WGS) entry which is preliminary data.</text>
</comment>
<dbReference type="SUPFAM" id="SSF82171">
    <property type="entry name" value="DPP6 N-terminal domain-like"/>
    <property type="match status" value="1"/>
</dbReference>
<dbReference type="Gene3D" id="2.120.10.30">
    <property type="entry name" value="TolB, C-terminal domain"/>
    <property type="match status" value="1"/>
</dbReference>
<evidence type="ECO:0000256" key="1">
    <source>
        <dbReference type="ARBA" id="ARBA00009820"/>
    </source>
</evidence>
<comment type="similarity">
    <text evidence="1">Belongs to the TolB family.</text>
</comment>
<proteinExistence type="inferred from homology"/>
<dbReference type="PANTHER" id="PTHR36842:SF1">
    <property type="entry name" value="PROTEIN TOLB"/>
    <property type="match status" value="1"/>
</dbReference>
<accession>A0ABU6ITK4</accession>
<reference evidence="2 3" key="1">
    <citation type="submission" date="2024-01" db="EMBL/GenBank/DDBJ databases">
        <title>The strains designed SYSU M86414 and SYSU M84420 isolated from the marine sediment in San Sha City (Hainan Province, China).</title>
        <authorList>
            <person name="Guo D."/>
        </authorList>
    </citation>
    <scope>NUCLEOTIDE SEQUENCE [LARGE SCALE GENOMIC DNA]</scope>
    <source>
        <strain evidence="2 3">SYSU M84420</strain>
    </source>
</reference>
<dbReference type="RefSeq" id="WP_326279205.1">
    <property type="nucleotide sequence ID" value="NZ_JAYKYV010000012.1"/>
</dbReference>
<sequence length="452" mass="51652">MKSFYVLQEYTFGSTQGLFQKYFLFFLGALCSFSLYSQQQDSLAIIKLLENEGLTWRMGDKEAHAKYWEKRPYSRFMVSTADGRTIDIPIESIIDPPSDMIGNGGFAFHSNHKMKIGGNTAWVTHDEVSVDTYGKESLSTEFRFLEKFDAHWKLVAQSIHFYDHPPENKIDTTSYIQTVDIETGSIETVLAINEHFEAPNWHPNNYLIVNSKGKLYTLDLETKDLEVLDTDFIDQSNNDHGISADSKWLAISHNDVTDPSPKPYKSAIYVMPVEGGKPRKVTSKVPSYWHGWSPNGKRLAYCAERNGNYDVYTISVNDGKEKRLTMAEGLDDGPEYSPDGKYIYYNSYKSGHMQIWRMLANGRKQEQLTFDKNSNWFPHPSPDGKWIAYIAYTSDQKQDHLFGKQVKLRLMNIETKAIKDITPVFFGGQGTINVPSWSPDSKKLAFVSYSVN</sequence>
<dbReference type="Proteomes" id="UP001355298">
    <property type="component" value="Unassembled WGS sequence"/>
</dbReference>
<evidence type="ECO:0000313" key="2">
    <source>
        <dbReference type="EMBL" id="MEC4266283.1"/>
    </source>
</evidence>